<dbReference type="OrthoDB" id="1728974at2759"/>
<evidence type="ECO:0000313" key="3">
    <source>
        <dbReference type="Proteomes" id="UP000299102"/>
    </source>
</evidence>
<feature type="region of interest" description="Disordered" evidence="1">
    <location>
        <begin position="36"/>
        <end position="81"/>
    </location>
</feature>
<accession>A0A4C1XST9</accession>
<dbReference type="EMBL" id="BGZK01000947">
    <property type="protein sequence ID" value="GBP66113.1"/>
    <property type="molecule type" value="Genomic_DNA"/>
</dbReference>
<sequence>MECKCLPSGYGAGAGLMMALDPENCSWTQESLESKDHHLENDRIRHGISRSLESSDFREQRLENDRHHHQNQRELESRGTA</sequence>
<evidence type="ECO:0000313" key="2">
    <source>
        <dbReference type="EMBL" id="GBP66113.1"/>
    </source>
</evidence>
<evidence type="ECO:0000256" key="1">
    <source>
        <dbReference type="SAM" id="MobiDB-lite"/>
    </source>
</evidence>
<keyword evidence="3" id="KW-1185">Reference proteome</keyword>
<dbReference type="AlphaFoldDB" id="A0A4C1XST9"/>
<feature type="compositionally biased region" description="Basic and acidic residues" evidence="1">
    <location>
        <begin position="36"/>
        <end position="45"/>
    </location>
</feature>
<gene>
    <name evidence="2" type="ORF">EVAR_37575_1</name>
</gene>
<feature type="compositionally biased region" description="Basic and acidic residues" evidence="1">
    <location>
        <begin position="53"/>
        <end position="81"/>
    </location>
</feature>
<dbReference type="Proteomes" id="UP000299102">
    <property type="component" value="Unassembled WGS sequence"/>
</dbReference>
<proteinExistence type="predicted"/>
<organism evidence="2 3">
    <name type="scientific">Eumeta variegata</name>
    <name type="common">Bagworm moth</name>
    <name type="synonym">Eumeta japonica</name>
    <dbReference type="NCBI Taxonomy" id="151549"/>
    <lineage>
        <taxon>Eukaryota</taxon>
        <taxon>Metazoa</taxon>
        <taxon>Ecdysozoa</taxon>
        <taxon>Arthropoda</taxon>
        <taxon>Hexapoda</taxon>
        <taxon>Insecta</taxon>
        <taxon>Pterygota</taxon>
        <taxon>Neoptera</taxon>
        <taxon>Endopterygota</taxon>
        <taxon>Lepidoptera</taxon>
        <taxon>Glossata</taxon>
        <taxon>Ditrysia</taxon>
        <taxon>Tineoidea</taxon>
        <taxon>Psychidae</taxon>
        <taxon>Oiketicinae</taxon>
        <taxon>Eumeta</taxon>
    </lineage>
</organism>
<comment type="caution">
    <text evidence="2">The sequence shown here is derived from an EMBL/GenBank/DDBJ whole genome shotgun (WGS) entry which is preliminary data.</text>
</comment>
<reference evidence="2 3" key="1">
    <citation type="journal article" date="2019" name="Commun. Biol.">
        <title>The bagworm genome reveals a unique fibroin gene that provides high tensile strength.</title>
        <authorList>
            <person name="Kono N."/>
            <person name="Nakamura H."/>
            <person name="Ohtoshi R."/>
            <person name="Tomita M."/>
            <person name="Numata K."/>
            <person name="Arakawa K."/>
        </authorList>
    </citation>
    <scope>NUCLEOTIDE SEQUENCE [LARGE SCALE GENOMIC DNA]</scope>
</reference>
<protein>
    <submittedName>
        <fullName evidence="2">Uncharacterized protein</fullName>
    </submittedName>
</protein>
<name>A0A4C1XST9_EUMVA</name>